<name>A0ABZ2Z573_9BACT</name>
<keyword evidence="2" id="KW-1185">Reference proteome</keyword>
<gene>
    <name evidence="1" type="ORF">WJU22_26755</name>
</gene>
<evidence type="ECO:0000313" key="2">
    <source>
        <dbReference type="Proteomes" id="UP001449657"/>
    </source>
</evidence>
<organism evidence="1 2">
    <name type="scientific">Chitinophaga caseinilytica</name>
    <dbReference type="NCBI Taxonomy" id="2267521"/>
    <lineage>
        <taxon>Bacteria</taxon>
        <taxon>Pseudomonadati</taxon>
        <taxon>Bacteroidota</taxon>
        <taxon>Chitinophagia</taxon>
        <taxon>Chitinophagales</taxon>
        <taxon>Chitinophagaceae</taxon>
        <taxon>Chitinophaga</taxon>
    </lineage>
</organism>
<reference evidence="1 2" key="1">
    <citation type="submission" date="2024-03" db="EMBL/GenBank/DDBJ databases">
        <title>Chitinophaga caseinilytica sp. nov., a casein hydrolysing bacterium isolated from forest soil.</title>
        <authorList>
            <person name="Lee D.S."/>
            <person name="Han D.M."/>
            <person name="Baek J.H."/>
            <person name="Choi D.G."/>
            <person name="Jeon J.H."/>
            <person name="Jeon C.O."/>
        </authorList>
    </citation>
    <scope>NUCLEOTIDE SEQUENCE [LARGE SCALE GENOMIC DNA]</scope>
    <source>
        <strain evidence="1 2">KACC 19118</strain>
    </source>
</reference>
<accession>A0ABZ2Z573</accession>
<evidence type="ECO:0000313" key="1">
    <source>
        <dbReference type="EMBL" id="WZN46492.1"/>
    </source>
</evidence>
<dbReference type="Proteomes" id="UP001449657">
    <property type="component" value="Chromosome"/>
</dbReference>
<proteinExistence type="predicted"/>
<dbReference type="EMBL" id="CP150096">
    <property type="protein sequence ID" value="WZN46492.1"/>
    <property type="molecule type" value="Genomic_DNA"/>
</dbReference>
<protein>
    <submittedName>
        <fullName evidence="1">Uncharacterized protein</fullName>
    </submittedName>
</protein>
<dbReference type="RefSeq" id="WP_341841190.1">
    <property type="nucleotide sequence ID" value="NZ_CP149792.1"/>
</dbReference>
<sequence>MLPFSTAEYKDALSGQRLRFSPESRGSGMVWIGEGWEKVGTWKCALQGEKEILEITYNFAREETFLLTVTAVENGVVAAFRLVDRHDGKWEFRV</sequence>